<evidence type="ECO:0000313" key="1">
    <source>
        <dbReference type="EMBL" id="TQJ10698.1"/>
    </source>
</evidence>
<organism evidence="1 2">
    <name type="scientific">Lapillicoccus jejuensis</name>
    <dbReference type="NCBI Taxonomy" id="402171"/>
    <lineage>
        <taxon>Bacteria</taxon>
        <taxon>Bacillati</taxon>
        <taxon>Actinomycetota</taxon>
        <taxon>Actinomycetes</taxon>
        <taxon>Micrococcales</taxon>
        <taxon>Intrasporangiaceae</taxon>
        <taxon>Lapillicoccus</taxon>
    </lineage>
</organism>
<protein>
    <submittedName>
        <fullName evidence="1">Uncharacterized protein</fullName>
    </submittedName>
</protein>
<gene>
    <name evidence="1" type="ORF">FB458_3830</name>
</gene>
<evidence type="ECO:0000313" key="2">
    <source>
        <dbReference type="Proteomes" id="UP000317893"/>
    </source>
</evidence>
<comment type="caution">
    <text evidence="1">The sequence shown here is derived from an EMBL/GenBank/DDBJ whole genome shotgun (WGS) entry which is preliminary data.</text>
</comment>
<accession>A0A542E5T3</accession>
<keyword evidence="2" id="KW-1185">Reference proteome</keyword>
<proteinExistence type="predicted"/>
<name>A0A542E5T3_9MICO</name>
<reference evidence="1 2" key="1">
    <citation type="submission" date="2019-06" db="EMBL/GenBank/DDBJ databases">
        <title>Sequencing the genomes of 1000 actinobacteria strains.</title>
        <authorList>
            <person name="Klenk H.-P."/>
        </authorList>
    </citation>
    <scope>NUCLEOTIDE SEQUENCE [LARGE SCALE GENOMIC DNA]</scope>
    <source>
        <strain evidence="1 2">DSM 18607</strain>
    </source>
</reference>
<dbReference type="Proteomes" id="UP000317893">
    <property type="component" value="Unassembled WGS sequence"/>
</dbReference>
<sequence length="72" mass="7856">MRYLHVPGPLVYLGARAKGVAHPEARGMADQFAVVVRRGLDGVRVYSPDLEDLIERPAIDLKTYVRTAPGPG</sequence>
<dbReference type="AlphaFoldDB" id="A0A542E5T3"/>
<dbReference type="EMBL" id="VFMN01000001">
    <property type="protein sequence ID" value="TQJ10698.1"/>
    <property type="molecule type" value="Genomic_DNA"/>
</dbReference>